<dbReference type="RefSeq" id="WP_195191251.1">
    <property type="nucleotide sequence ID" value="NZ_JADMUL010000013.1"/>
</dbReference>
<protein>
    <submittedName>
        <fullName evidence="2">NAD-dependent epimerase/dehydratase family protein</fullName>
    </submittedName>
</protein>
<evidence type="ECO:0000259" key="1">
    <source>
        <dbReference type="Pfam" id="PF01370"/>
    </source>
</evidence>
<gene>
    <name evidence="2" type="ORF">POG00_04835</name>
</gene>
<sequence>MSKKVLILGGTGILGRVLCNYLLNANYEVVMFNRGLHKNVHEQAVVIKGDRRKKVEIEKLKDIQVNAVIDTMGWYSETLNTIFELFTGKICSYVFISSLGVYGRGRDLPYQEAEWTPIHEESRLGELYIQKMACEKVCKLAYEHGFPITVLRPAYLFTDFMPFTREKTLLDCLLRKRKIYVPDNKKSVLQFISTTKLVEVCVDIIKNPTRYQRNYSYNIAETKKWDMEEWIFMIAELVDISPRIERVSLVSGSNKEFLYYPENITVNCDNLRQVFQGELDVMTRDYVRKLLVELI</sequence>
<dbReference type="EMBL" id="JAQNCK010000010">
    <property type="protein sequence ID" value="MDC0828032.1"/>
    <property type="molecule type" value="Genomic_DNA"/>
</dbReference>
<reference evidence="2" key="1">
    <citation type="submission" date="2023-01" db="EMBL/GenBank/DDBJ databases">
        <title>Human gut microbiome strain richness.</title>
        <authorList>
            <person name="Chen-Liaw A."/>
        </authorList>
    </citation>
    <scope>NUCLEOTIDE SEQUENCE</scope>
    <source>
        <strain evidence="2">D55st1_G4_D55t1_190419</strain>
    </source>
</reference>
<dbReference type="Gene3D" id="3.40.50.720">
    <property type="entry name" value="NAD(P)-binding Rossmann-like Domain"/>
    <property type="match status" value="1"/>
</dbReference>
<organism evidence="2 3">
    <name type="scientific">Faecalitalea cylindroides</name>
    <dbReference type="NCBI Taxonomy" id="39483"/>
    <lineage>
        <taxon>Bacteria</taxon>
        <taxon>Bacillati</taxon>
        <taxon>Bacillota</taxon>
        <taxon>Erysipelotrichia</taxon>
        <taxon>Erysipelotrichales</taxon>
        <taxon>Erysipelotrichaceae</taxon>
        <taxon>Faecalitalea</taxon>
    </lineage>
</organism>
<proteinExistence type="predicted"/>
<dbReference type="InterPro" id="IPR036291">
    <property type="entry name" value="NAD(P)-bd_dom_sf"/>
</dbReference>
<dbReference type="Proteomes" id="UP001220658">
    <property type="component" value="Unassembled WGS sequence"/>
</dbReference>
<comment type="caution">
    <text evidence="2">The sequence shown here is derived from an EMBL/GenBank/DDBJ whole genome shotgun (WGS) entry which is preliminary data.</text>
</comment>
<feature type="domain" description="NAD-dependent epimerase/dehydratase" evidence="1">
    <location>
        <begin position="5"/>
        <end position="220"/>
    </location>
</feature>
<dbReference type="AlphaFoldDB" id="A0AAW6FS62"/>
<dbReference type="InterPro" id="IPR001509">
    <property type="entry name" value="Epimerase_deHydtase"/>
</dbReference>
<dbReference type="PANTHER" id="PTHR43245">
    <property type="entry name" value="BIFUNCTIONAL POLYMYXIN RESISTANCE PROTEIN ARNA"/>
    <property type="match status" value="1"/>
</dbReference>
<evidence type="ECO:0000313" key="2">
    <source>
        <dbReference type="EMBL" id="MDC0828032.1"/>
    </source>
</evidence>
<name>A0AAW6FS62_9FIRM</name>
<dbReference type="Pfam" id="PF01370">
    <property type="entry name" value="Epimerase"/>
    <property type="match status" value="1"/>
</dbReference>
<dbReference type="SUPFAM" id="SSF51735">
    <property type="entry name" value="NAD(P)-binding Rossmann-fold domains"/>
    <property type="match status" value="1"/>
</dbReference>
<dbReference type="InterPro" id="IPR050177">
    <property type="entry name" value="Lipid_A_modif_metabolic_enz"/>
</dbReference>
<accession>A0AAW6FS62</accession>
<evidence type="ECO:0000313" key="3">
    <source>
        <dbReference type="Proteomes" id="UP001220658"/>
    </source>
</evidence>